<evidence type="ECO:0000313" key="1">
    <source>
        <dbReference type="EMBL" id="EPF18411.1"/>
    </source>
</evidence>
<dbReference type="EMBL" id="ATDT01000006">
    <property type="protein sequence ID" value="EPF18411.1"/>
    <property type="molecule type" value="Genomic_DNA"/>
</dbReference>
<accession>S3J0X0</accession>
<sequence length="46" mass="5213">MSGSPEKGVFYTPLKTRVNLSGVKNFATFITFSQFWTGQKPPQLLY</sequence>
<organism evidence="1 2">
    <name type="scientific">Cedecea davisae DSM 4568</name>
    <dbReference type="NCBI Taxonomy" id="566551"/>
    <lineage>
        <taxon>Bacteria</taxon>
        <taxon>Pseudomonadati</taxon>
        <taxon>Pseudomonadota</taxon>
        <taxon>Gammaproteobacteria</taxon>
        <taxon>Enterobacterales</taxon>
        <taxon>Enterobacteriaceae</taxon>
        <taxon>Cedecea</taxon>
    </lineage>
</organism>
<protein>
    <submittedName>
        <fullName evidence="1">Uncharacterized protein</fullName>
    </submittedName>
</protein>
<comment type="caution">
    <text evidence="1">The sequence shown here is derived from an EMBL/GenBank/DDBJ whole genome shotgun (WGS) entry which is preliminary data.</text>
</comment>
<proteinExistence type="predicted"/>
<gene>
    <name evidence="1" type="ORF">HMPREF0201_01005</name>
</gene>
<dbReference type="Proteomes" id="UP000014585">
    <property type="component" value="Unassembled WGS sequence"/>
</dbReference>
<dbReference type="STRING" id="566551.HMPREF0201_01005"/>
<reference evidence="1 2" key="1">
    <citation type="submission" date="2013-04" db="EMBL/GenBank/DDBJ databases">
        <authorList>
            <person name="Weinstock G."/>
            <person name="Sodergren E."/>
            <person name="Lobos E.A."/>
            <person name="Fulton L."/>
            <person name="Fulton R."/>
            <person name="Courtney L."/>
            <person name="Fronick C."/>
            <person name="O'Laughlin M."/>
            <person name="Godfrey J."/>
            <person name="Wilson R.M."/>
            <person name="Miner T."/>
            <person name="Farmer C."/>
            <person name="Delehaunty K."/>
            <person name="Cordes M."/>
            <person name="Minx P."/>
            <person name="Tomlinson C."/>
            <person name="Chen J."/>
            <person name="Wollam A."/>
            <person name="Pepin K.H."/>
            <person name="Palsikar V.B."/>
            <person name="Zhang X."/>
            <person name="Suruliraj S."/>
            <person name="Perna N.T."/>
            <person name="Plunkett G."/>
            <person name="Warren W."/>
            <person name="Mitreva M."/>
            <person name="Mardis E.R."/>
            <person name="Wilson R.K."/>
        </authorList>
    </citation>
    <scope>NUCLEOTIDE SEQUENCE [LARGE SCALE GENOMIC DNA]</scope>
    <source>
        <strain evidence="1 2">DSM 4568</strain>
    </source>
</reference>
<dbReference type="AlphaFoldDB" id="S3J0X0"/>
<evidence type="ECO:0000313" key="2">
    <source>
        <dbReference type="Proteomes" id="UP000014585"/>
    </source>
</evidence>
<name>S3J0X0_9ENTR</name>
<dbReference type="HOGENOM" id="CLU_3181631_0_0_6"/>